<sequence>MKSISSIPAAALALTACVSPDKAAETPPPPVEARCDPAGLSDLVGKPATQALAAGALHRSGARIMRWKAPGMAMTMDYRADRLNIAIDAGNLVTGFDCG</sequence>
<name>A0A2W5C3X1_9SPHN</name>
<evidence type="ECO:0000313" key="3">
    <source>
        <dbReference type="Proteomes" id="UP000249066"/>
    </source>
</evidence>
<evidence type="ECO:0008006" key="4">
    <source>
        <dbReference type="Google" id="ProtNLM"/>
    </source>
</evidence>
<dbReference type="InterPro" id="IPR021719">
    <property type="entry name" value="Prot_inh_I78"/>
</dbReference>
<gene>
    <name evidence="2" type="ORF">DI623_08960</name>
</gene>
<organism evidence="2 3">
    <name type="scientific">Sphingomonas sanxanigenens</name>
    <dbReference type="NCBI Taxonomy" id="397260"/>
    <lineage>
        <taxon>Bacteria</taxon>
        <taxon>Pseudomonadati</taxon>
        <taxon>Pseudomonadota</taxon>
        <taxon>Alphaproteobacteria</taxon>
        <taxon>Sphingomonadales</taxon>
        <taxon>Sphingomonadaceae</taxon>
        <taxon>Sphingomonas</taxon>
    </lineage>
</organism>
<dbReference type="EMBL" id="QFNN01000045">
    <property type="protein sequence ID" value="PZO89811.1"/>
    <property type="molecule type" value="Genomic_DNA"/>
</dbReference>
<protein>
    <recommendedName>
        <fullName evidence="4">Peptidase inhibitor I78</fullName>
    </recommendedName>
</protein>
<feature type="signal peptide" evidence="1">
    <location>
        <begin position="1"/>
        <end position="23"/>
    </location>
</feature>
<dbReference type="PROSITE" id="PS51257">
    <property type="entry name" value="PROKAR_LIPOPROTEIN"/>
    <property type="match status" value="1"/>
</dbReference>
<proteinExistence type="predicted"/>
<feature type="chain" id="PRO_5015981197" description="Peptidase inhibitor I78" evidence="1">
    <location>
        <begin position="24"/>
        <end position="99"/>
    </location>
</feature>
<comment type="caution">
    <text evidence="2">The sequence shown here is derived from an EMBL/GenBank/DDBJ whole genome shotgun (WGS) entry which is preliminary data.</text>
</comment>
<keyword evidence="1" id="KW-0732">Signal</keyword>
<dbReference type="Proteomes" id="UP000249066">
    <property type="component" value="Unassembled WGS sequence"/>
</dbReference>
<evidence type="ECO:0000313" key="2">
    <source>
        <dbReference type="EMBL" id="PZO89811.1"/>
    </source>
</evidence>
<dbReference type="AlphaFoldDB" id="A0A2W5C3X1"/>
<evidence type="ECO:0000256" key="1">
    <source>
        <dbReference type="SAM" id="SignalP"/>
    </source>
</evidence>
<accession>A0A2W5C3X1</accession>
<reference evidence="2 3" key="1">
    <citation type="submission" date="2017-08" db="EMBL/GenBank/DDBJ databases">
        <title>Infants hospitalized years apart are colonized by the same room-sourced microbial strains.</title>
        <authorList>
            <person name="Brooks B."/>
            <person name="Olm M.R."/>
            <person name="Firek B.A."/>
            <person name="Baker R."/>
            <person name="Thomas B.C."/>
            <person name="Morowitz M.J."/>
            <person name="Banfield J.F."/>
        </authorList>
    </citation>
    <scope>NUCLEOTIDE SEQUENCE [LARGE SCALE GENOMIC DNA]</scope>
    <source>
        <strain evidence="2">S2_018_000_R2_101</strain>
    </source>
</reference>
<dbReference type="Gene3D" id="3.30.10.10">
    <property type="entry name" value="Trypsin Inhibitor V, subunit A"/>
    <property type="match status" value="1"/>
</dbReference>
<dbReference type="Pfam" id="PF11720">
    <property type="entry name" value="Inhibitor_I78"/>
    <property type="match status" value="1"/>
</dbReference>